<reference evidence="1" key="1">
    <citation type="journal article" date="2022" name="bioRxiv">
        <title>Sequencing and chromosome-scale assembly of the giantPleurodeles waltlgenome.</title>
        <authorList>
            <person name="Brown T."/>
            <person name="Elewa A."/>
            <person name="Iarovenko S."/>
            <person name="Subramanian E."/>
            <person name="Araus A.J."/>
            <person name="Petzold A."/>
            <person name="Susuki M."/>
            <person name="Suzuki K.-i.T."/>
            <person name="Hayashi T."/>
            <person name="Toyoda A."/>
            <person name="Oliveira C."/>
            <person name="Osipova E."/>
            <person name="Leigh N.D."/>
            <person name="Simon A."/>
            <person name="Yun M.H."/>
        </authorList>
    </citation>
    <scope>NUCLEOTIDE SEQUENCE</scope>
    <source>
        <strain evidence="1">20211129_DDA</strain>
        <tissue evidence="1">Liver</tissue>
    </source>
</reference>
<accession>A0AAV7QUF0</accession>
<dbReference type="Proteomes" id="UP001066276">
    <property type="component" value="Chromosome 6"/>
</dbReference>
<dbReference type="AlphaFoldDB" id="A0AAV7QUF0"/>
<organism evidence="1 2">
    <name type="scientific">Pleurodeles waltl</name>
    <name type="common">Iberian ribbed newt</name>
    <dbReference type="NCBI Taxonomy" id="8319"/>
    <lineage>
        <taxon>Eukaryota</taxon>
        <taxon>Metazoa</taxon>
        <taxon>Chordata</taxon>
        <taxon>Craniata</taxon>
        <taxon>Vertebrata</taxon>
        <taxon>Euteleostomi</taxon>
        <taxon>Amphibia</taxon>
        <taxon>Batrachia</taxon>
        <taxon>Caudata</taxon>
        <taxon>Salamandroidea</taxon>
        <taxon>Salamandridae</taxon>
        <taxon>Pleurodelinae</taxon>
        <taxon>Pleurodeles</taxon>
    </lineage>
</organism>
<keyword evidence="2" id="KW-1185">Reference proteome</keyword>
<sequence>MGRHASFCGKKTGVCVGFAPSHSDLRRFFSLGEDVRRFPARGRLLLWFAGLPDVPGSLRGFLGLLSGCASFREAVRRSRRLCMEFSFSQQASRRFPLWKPGGVVHARLCVEVPVAP</sequence>
<evidence type="ECO:0000313" key="2">
    <source>
        <dbReference type="Proteomes" id="UP001066276"/>
    </source>
</evidence>
<evidence type="ECO:0000313" key="1">
    <source>
        <dbReference type="EMBL" id="KAJ1142033.1"/>
    </source>
</evidence>
<proteinExistence type="predicted"/>
<dbReference type="EMBL" id="JANPWB010000010">
    <property type="protein sequence ID" value="KAJ1142033.1"/>
    <property type="molecule type" value="Genomic_DNA"/>
</dbReference>
<protein>
    <submittedName>
        <fullName evidence="1">Uncharacterized protein</fullName>
    </submittedName>
</protein>
<name>A0AAV7QUF0_PLEWA</name>
<gene>
    <name evidence="1" type="ORF">NDU88_008361</name>
</gene>
<comment type="caution">
    <text evidence="1">The sequence shown here is derived from an EMBL/GenBank/DDBJ whole genome shotgun (WGS) entry which is preliminary data.</text>
</comment>